<feature type="domain" description="Ricin B lectin" evidence="2">
    <location>
        <begin position="24"/>
        <end position="83"/>
    </location>
</feature>
<gene>
    <name evidence="3" type="ORF">WAE58_22220</name>
</gene>
<dbReference type="InterPro" id="IPR035992">
    <property type="entry name" value="Ricin_B-like_lectins"/>
</dbReference>
<dbReference type="CDD" id="cd00161">
    <property type="entry name" value="beta-trefoil_Ricin-like"/>
    <property type="match status" value="1"/>
</dbReference>
<dbReference type="RefSeq" id="WP_172662530.1">
    <property type="nucleotide sequence ID" value="NZ_CBFGNQ010000026.1"/>
</dbReference>
<evidence type="ECO:0000256" key="1">
    <source>
        <dbReference type="SAM" id="SignalP"/>
    </source>
</evidence>
<dbReference type="Proteomes" id="UP001378956">
    <property type="component" value="Unassembled WGS sequence"/>
</dbReference>
<dbReference type="Pfam" id="PF14200">
    <property type="entry name" value="RicinB_lectin_2"/>
    <property type="match status" value="1"/>
</dbReference>
<feature type="signal peptide" evidence="1">
    <location>
        <begin position="1"/>
        <end position="20"/>
    </location>
</feature>
<evidence type="ECO:0000259" key="2">
    <source>
        <dbReference type="Pfam" id="PF14200"/>
    </source>
</evidence>
<name>A0ABU8NVB1_9SPHI</name>
<comment type="caution">
    <text evidence="3">The sequence shown here is derived from an EMBL/GenBank/DDBJ whole genome shotgun (WGS) entry which is preliminary data.</text>
</comment>
<dbReference type="EMBL" id="JBBEUB010000010">
    <property type="protein sequence ID" value="MEJ2905178.1"/>
    <property type="molecule type" value="Genomic_DNA"/>
</dbReference>
<protein>
    <submittedName>
        <fullName evidence="3">RICIN domain-containing protein</fullName>
    </submittedName>
</protein>
<feature type="chain" id="PRO_5045845318" evidence="1">
    <location>
        <begin position="21"/>
        <end position="167"/>
    </location>
</feature>
<reference evidence="3 4" key="1">
    <citation type="submission" date="2024-03" db="EMBL/GenBank/DDBJ databases">
        <title>Sequence of Lycoming College Course Isolates.</title>
        <authorList>
            <person name="Plotts O."/>
            <person name="Newman J."/>
        </authorList>
    </citation>
    <scope>NUCLEOTIDE SEQUENCE [LARGE SCALE GENOMIC DNA]</scope>
    <source>
        <strain evidence="3 4">CJB-3</strain>
    </source>
</reference>
<organism evidence="3 4">
    <name type="scientific">Pedobacter panaciterrae</name>
    <dbReference type="NCBI Taxonomy" id="363849"/>
    <lineage>
        <taxon>Bacteria</taxon>
        <taxon>Pseudomonadati</taxon>
        <taxon>Bacteroidota</taxon>
        <taxon>Sphingobacteriia</taxon>
        <taxon>Sphingobacteriales</taxon>
        <taxon>Sphingobacteriaceae</taxon>
        <taxon>Pedobacter</taxon>
    </lineage>
</organism>
<dbReference type="Gene3D" id="2.80.10.50">
    <property type="match status" value="1"/>
</dbReference>
<sequence length="167" mass="19033">MKLITSIFYLIFLFTCASYAQEIKGTYAIKNVKTGMLLRVKDASGKNGTPLVAYDPQNWKCMTWDFQNTGENTYQLKNLFTKKTFQPLGEAKDAVVMEEQPLVADAKNQQYEFIKVKKDIYLIRLKATDLYLTPVDPEGGTNSAIVLAKKKDSPIQQWSIYLQNPTM</sequence>
<evidence type="ECO:0000313" key="3">
    <source>
        <dbReference type="EMBL" id="MEJ2905178.1"/>
    </source>
</evidence>
<accession>A0ABU8NVB1</accession>
<dbReference type="SUPFAM" id="SSF50370">
    <property type="entry name" value="Ricin B-like lectins"/>
    <property type="match status" value="1"/>
</dbReference>
<dbReference type="InterPro" id="IPR000772">
    <property type="entry name" value="Ricin_B_lectin"/>
</dbReference>
<keyword evidence="4" id="KW-1185">Reference proteome</keyword>
<evidence type="ECO:0000313" key="4">
    <source>
        <dbReference type="Proteomes" id="UP001378956"/>
    </source>
</evidence>
<proteinExistence type="predicted"/>
<keyword evidence="1" id="KW-0732">Signal</keyword>